<evidence type="ECO:0000313" key="1">
    <source>
        <dbReference type="EMBL" id="KIL53981.1"/>
    </source>
</evidence>
<dbReference type="OrthoDB" id="3261594at2759"/>
<feature type="non-terminal residue" evidence="1">
    <location>
        <position position="90"/>
    </location>
</feature>
<dbReference type="InParanoid" id="A0A0C2WBN4"/>
<dbReference type="HOGENOM" id="CLU_161753_2_0_1"/>
<evidence type="ECO:0000313" key="2">
    <source>
        <dbReference type="Proteomes" id="UP000054549"/>
    </source>
</evidence>
<dbReference type="Proteomes" id="UP000054549">
    <property type="component" value="Unassembled WGS sequence"/>
</dbReference>
<keyword evidence="2" id="KW-1185">Reference proteome</keyword>
<sequence length="90" mass="10313">MCSNSCIAFTGPYSSLDACPKCAAPRFRTHKNKKVANQRFNTIPLGPQLQAFYRSPQGAERMKYRQRTTDNIIRSLRQSDGTIPLYEDHF</sequence>
<name>A0A0C2WBN4_AMAMK</name>
<dbReference type="STRING" id="946122.A0A0C2WBN4"/>
<organism evidence="1 2">
    <name type="scientific">Amanita muscaria (strain Koide BX008)</name>
    <dbReference type="NCBI Taxonomy" id="946122"/>
    <lineage>
        <taxon>Eukaryota</taxon>
        <taxon>Fungi</taxon>
        <taxon>Dikarya</taxon>
        <taxon>Basidiomycota</taxon>
        <taxon>Agaricomycotina</taxon>
        <taxon>Agaricomycetes</taxon>
        <taxon>Agaricomycetidae</taxon>
        <taxon>Agaricales</taxon>
        <taxon>Pluteineae</taxon>
        <taxon>Amanitaceae</taxon>
        <taxon>Amanita</taxon>
    </lineage>
</organism>
<proteinExistence type="predicted"/>
<dbReference type="AlphaFoldDB" id="A0A0C2WBN4"/>
<gene>
    <name evidence="1" type="ORF">M378DRAFT_31771</name>
</gene>
<protein>
    <submittedName>
        <fullName evidence="1">Uncharacterized protein</fullName>
    </submittedName>
</protein>
<reference evidence="1 2" key="1">
    <citation type="submission" date="2014-04" db="EMBL/GenBank/DDBJ databases">
        <title>Evolutionary Origins and Diversification of the Mycorrhizal Mutualists.</title>
        <authorList>
            <consortium name="DOE Joint Genome Institute"/>
            <consortium name="Mycorrhizal Genomics Consortium"/>
            <person name="Kohler A."/>
            <person name="Kuo A."/>
            <person name="Nagy L.G."/>
            <person name="Floudas D."/>
            <person name="Copeland A."/>
            <person name="Barry K.W."/>
            <person name="Cichocki N."/>
            <person name="Veneault-Fourrey C."/>
            <person name="LaButti K."/>
            <person name="Lindquist E.A."/>
            <person name="Lipzen A."/>
            <person name="Lundell T."/>
            <person name="Morin E."/>
            <person name="Murat C."/>
            <person name="Riley R."/>
            <person name="Ohm R."/>
            <person name="Sun H."/>
            <person name="Tunlid A."/>
            <person name="Henrissat B."/>
            <person name="Grigoriev I.V."/>
            <person name="Hibbett D.S."/>
            <person name="Martin F."/>
        </authorList>
    </citation>
    <scope>NUCLEOTIDE SEQUENCE [LARGE SCALE GENOMIC DNA]</scope>
    <source>
        <strain evidence="1 2">Koide BX008</strain>
    </source>
</reference>
<accession>A0A0C2WBN4</accession>
<dbReference type="EMBL" id="KN819061">
    <property type="protein sequence ID" value="KIL53981.1"/>
    <property type="molecule type" value="Genomic_DNA"/>
</dbReference>